<evidence type="ECO:0000313" key="2">
    <source>
        <dbReference type="Proteomes" id="UP001163603"/>
    </source>
</evidence>
<evidence type="ECO:0000313" key="1">
    <source>
        <dbReference type="EMBL" id="KAJ0040042.1"/>
    </source>
</evidence>
<gene>
    <name evidence="1" type="ORF">Pint_28118</name>
</gene>
<name>A0ACC0YNJ5_9ROSI</name>
<dbReference type="Proteomes" id="UP001163603">
    <property type="component" value="Chromosome 5"/>
</dbReference>
<dbReference type="EMBL" id="CM047740">
    <property type="protein sequence ID" value="KAJ0040042.1"/>
    <property type="molecule type" value="Genomic_DNA"/>
</dbReference>
<accession>A0ACC0YNJ5</accession>
<comment type="caution">
    <text evidence="1">The sequence shown here is derived from an EMBL/GenBank/DDBJ whole genome shotgun (WGS) entry which is preliminary data.</text>
</comment>
<protein>
    <submittedName>
        <fullName evidence="1">Uncharacterized protein</fullName>
    </submittedName>
</protein>
<sequence length="817" mass="93085">MAADLLGGSAIGAVFGELLRAVLEAREKAKNFKPQLEQLQSTLSNNVSVIKKIEKYNELLDYPKSETQLMIEKMKEGEQLVRRCSTVKWNYIKRTRYADKLIKLNSLIDRFFQVDMQAQQTRDNKEILLGMRDLQMSFTACSSNGSIGVKFSQDGIIRPCSVPDPPEMTPGLDVPLEELKRELLRDGKQVIVVSAPGGTGKTTLIKKLCKDEKVEGKFKDNIFFVTVSKPHNVKVIVRKIIQHMGKDVYEFQTDEHAINDLERLLKEMQSPPILLVLDDVWPESESMLHKLKSQLPNYKILVTSRSVFPKLGFGYNLKPLSDEAAETLFRYTVGGDSYVRDKKLVNKVFCQSAVQTYMHICVLRVCKGSPLALTVVGRSLCGRPAAVWKSRVKEWQDATIFHSNTDLFVCLQSSLDALDDKLRECYMDLGSFPEDHRIPVTTLIDMWVELYERDEDYLYAILSDLSNVNLFDLVVTSDDCSYNDHFVVQHDLLRELIIHQSLLEPVEKMKRLFIEISGNNFPQWWLEQNLHPVNARLLSISTDETFSSSWYDIKAPAVEVVVLNVRTKEYTMPNFMEKMENLKVLIVTSCGFLPVELSNFQLLGSLSNLKRIRLERVSISFDMTTIQMKNLQKLSLVLCNVGQVFSNSTFQISDAFPNLKDMDIDYCNDLEALPNGVSDIVSLKNLSITNCHKLSQLPEGIGKLVNLEVLRLASCTDLEALPDTIGNLTNLRFLDISECLSITELPVQIGELYRLETLYMRGCCSCDLPTSITNLKNLEVVQCDEETAYKWEEVEACFTDLRIEVPKEDINLNWLYK</sequence>
<reference evidence="2" key="1">
    <citation type="journal article" date="2023" name="G3 (Bethesda)">
        <title>Genome assembly and association tests identify interacting loci associated with vigor, precocity, and sex in interspecific pistachio rootstocks.</title>
        <authorList>
            <person name="Palmer W."/>
            <person name="Jacygrad E."/>
            <person name="Sagayaradj S."/>
            <person name="Cavanaugh K."/>
            <person name="Han R."/>
            <person name="Bertier L."/>
            <person name="Beede B."/>
            <person name="Kafkas S."/>
            <person name="Golino D."/>
            <person name="Preece J."/>
            <person name="Michelmore R."/>
        </authorList>
    </citation>
    <scope>NUCLEOTIDE SEQUENCE [LARGE SCALE GENOMIC DNA]</scope>
</reference>
<keyword evidence="2" id="KW-1185">Reference proteome</keyword>
<proteinExistence type="predicted"/>
<organism evidence="1 2">
    <name type="scientific">Pistacia integerrima</name>
    <dbReference type="NCBI Taxonomy" id="434235"/>
    <lineage>
        <taxon>Eukaryota</taxon>
        <taxon>Viridiplantae</taxon>
        <taxon>Streptophyta</taxon>
        <taxon>Embryophyta</taxon>
        <taxon>Tracheophyta</taxon>
        <taxon>Spermatophyta</taxon>
        <taxon>Magnoliopsida</taxon>
        <taxon>eudicotyledons</taxon>
        <taxon>Gunneridae</taxon>
        <taxon>Pentapetalae</taxon>
        <taxon>rosids</taxon>
        <taxon>malvids</taxon>
        <taxon>Sapindales</taxon>
        <taxon>Anacardiaceae</taxon>
        <taxon>Pistacia</taxon>
    </lineage>
</organism>